<evidence type="ECO:0000313" key="4">
    <source>
        <dbReference type="Proteomes" id="UP000297521"/>
    </source>
</evidence>
<evidence type="ECO:0000256" key="1">
    <source>
        <dbReference type="SAM" id="Phobius"/>
    </source>
</evidence>
<reference evidence="3" key="1">
    <citation type="journal article" date="2019" name="Cell Metab.">
        <title>Nutrient sensing in CD11c cells alters the gut microbiome to regulate food intake and body mass.</title>
        <authorList>
            <person name="Chagwedera N.D."/>
            <person name="Ang Q.Y."/>
            <person name="Bisanz J.E."/>
            <person name="Leong Y.A."/>
            <person name="Ganeshan K."/>
            <person name="Cai J."/>
            <person name="Patterson A.D."/>
            <person name="Turnbaugh P.J."/>
            <person name="Chawla A."/>
        </authorList>
    </citation>
    <scope>NUCLEOTIDE SEQUENCE</scope>
    <source>
        <strain evidence="3">I8-5</strain>
    </source>
</reference>
<feature type="transmembrane region" description="Helical" evidence="1">
    <location>
        <begin position="75"/>
        <end position="95"/>
    </location>
</feature>
<dbReference type="Proteomes" id="UP000297521">
    <property type="component" value="Unassembled WGS sequence"/>
</dbReference>
<dbReference type="Pfam" id="PF01757">
    <property type="entry name" value="Acyl_transf_3"/>
    <property type="match status" value="1"/>
</dbReference>
<organism evidence="3 4">
    <name type="scientific">Limosilactobacillus reuteri</name>
    <name type="common">Lactobacillus reuteri</name>
    <dbReference type="NCBI Taxonomy" id="1598"/>
    <lineage>
        <taxon>Bacteria</taxon>
        <taxon>Bacillati</taxon>
        <taxon>Bacillota</taxon>
        <taxon>Bacilli</taxon>
        <taxon>Lactobacillales</taxon>
        <taxon>Lactobacillaceae</taxon>
        <taxon>Limosilactobacillus</taxon>
    </lineage>
</organism>
<feature type="transmembrane region" description="Helical" evidence="1">
    <location>
        <begin position="308"/>
        <end position="326"/>
    </location>
</feature>
<dbReference type="InterPro" id="IPR002656">
    <property type="entry name" value="Acyl_transf_3_dom"/>
</dbReference>
<feature type="transmembrane region" description="Helical" evidence="1">
    <location>
        <begin position="244"/>
        <end position="263"/>
    </location>
</feature>
<dbReference type="GeneID" id="77191766"/>
<feature type="domain" description="Acyltransferase 3" evidence="2">
    <location>
        <begin position="9"/>
        <end position="325"/>
    </location>
</feature>
<accession>A0AAX2SS83</accession>
<feature type="transmembrane region" description="Helical" evidence="1">
    <location>
        <begin position="40"/>
        <end position="63"/>
    </location>
</feature>
<dbReference type="GO" id="GO:0016747">
    <property type="term" value="F:acyltransferase activity, transferring groups other than amino-acyl groups"/>
    <property type="evidence" value="ECO:0007669"/>
    <property type="project" value="InterPro"/>
</dbReference>
<feature type="transmembrane region" description="Helical" evidence="1">
    <location>
        <begin position="12"/>
        <end position="28"/>
    </location>
</feature>
<dbReference type="RefSeq" id="WP_122481707.1">
    <property type="nucleotide sequence ID" value="NZ_PUXG01000035.1"/>
</dbReference>
<dbReference type="EMBL" id="SRKR01000020">
    <property type="protein sequence ID" value="TGB09751.1"/>
    <property type="molecule type" value="Genomic_DNA"/>
</dbReference>
<feature type="transmembrane region" description="Helical" evidence="1">
    <location>
        <begin position="212"/>
        <end position="238"/>
    </location>
</feature>
<proteinExistence type="predicted"/>
<feature type="transmembrane region" description="Helical" evidence="1">
    <location>
        <begin position="123"/>
        <end position="141"/>
    </location>
</feature>
<evidence type="ECO:0000259" key="2">
    <source>
        <dbReference type="Pfam" id="PF01757"/>
    </source>
</evidence>
<sequence length="349" mass="41596">MEKKRSLTIDTYRVIAAALILLIHTSMINKNGILFYNKAYYYVAITIGRYCVPIFMVISGYFYFLNPTKQRKIKILKNTFWLWFIWMIIYLPFGIYKFKQLSNNEIIMKLIETFFQSSLNYGGSWYLVAVFWGIIIVDFCVKRNLMRILNSTTIVLFILENINSTYYYLFRPFSYFAKPGEFCLMFLTGIVWINISYYIVKYETEIMRFGNIKYVFLAILLTCCEFLLVNLLVPHYLINSYNGATESFFTLPFGVICIFLYLINHPVKVRYNRAIILRNLATLMYFTQFGVVDISIHFINFENNFSLLYWQDLIIVTIMSLSIIFFSKLRPFKFIRVLYDPSIIYFKNK</sequence>
<dbReference type="AlphaFoldDB" id="A0AAX2SS83"/>
<protein>
    <recommendedName>
        <fullName evidence="2">Acyltransferase 3 domain-containing protein</fullName>
    </recommendedName>
</protein>
<reference evidence="3" key="2">
    <citation type="submission" date="2019-04" db="EMBL/GenBank/DDBJ databases">
        <authorList>
            <person name="Bisanz J.E."/>
            <person name="Chagwedera N.D."/>
            <person name="Chawla A."/>
            <person name="Turnbaugh P.J."/>
        </authorList>
    </citation>
    <scope>NUCLEOTIDE SEQUENCE</scope>
    <source>
        <strain evidence="3">I8-5</strain>
    </source>
</reference>
<gene>
    <name evidence="3" type="ORF">E5F87_09625</name>
</gene>
<evidence type="ECO:0000313" key="3">
    <source>
        <dbReference type="EMBL" id="TGB09751.1"/>
    </source>
</evidence>
<name>A0AAX2SS83_LIMRT</name>
<feature type="transmembrane region" description="Helical" evidence="1">
    <location>
        <begin position="275"/>
        <end position="296"/>
    </location>
</feature>
<keyword evidence="1" id="KW-0812">Transmembrane</keyword>
<comment type="caution">
    <text evidence="3">The sequence shown here is derived from an EMBL/GenBank/DDBJ whole genome shotgun (WGS) entry which is preliminary data.</text>
</comment>
<feature type="transmembrane region" description="Helical" evidence="1">
    <location>
        <begin position="182"/>
        <end position="200"/>
    </location>
</feature>
<keyword evidence="1" id="KW-1133">Transmembrane helix</keyword>
<feature type="transmembrane region" description="Helical" evidence="1">
    <location>
        <begin position="148"/>
        <end position="170"/>
    </location>
</feature>
<keyword evidence="1" id="KW-0472">Membrane</keyword>